<evidence type="ECO:0000313" key="3">
    <source>
        <dbReference type="Proteomes" id="UP001151760"/>
    </source>
</evidence>
<evidence type="ECO:0000313" key="2">
    <source>
        <dbReference type="EMBL" id="GJS87897.1"/>
    </source>
</evidence>
<reference evidence="2" key="2">
    <citation type="submission" date="2022-01" db="EMBL/GenBank/DDBJ databases">
        <authorList>
            <person name="Yamashiro T."/>
            <person name="Shiraishi A."/>
            <person name="Satake H."/>
            <person name="Nakayama K."/>
        </authorList>
    </citation>
    <scope>NUCLEOTIDE SEQUENCE</scope>
</reference>
<evidence type="ECO:0008006" key="4">
    <source>
        <dbReference type="Google" id="ProtNLM"/>
    </source>
</evidence>
<gene>
    <name evidence="2" type="ORF">Tco_0770533</name>
</gene>
<sequence length="435" mass="49866">MASGGSDRDAEYALSKLLQIGTVAEYESEFVVLANRVTGISESLLTSFYISGLKLTLQIDLLRARPTTLGEAFALARITEACFEDDKATTVIAKPNDLNIAVQVQDIEETTLHTSDKVEVVSTSMVATSEEHGYQDGFCMVATYEEHGCQDGLKHVTTRSPAGKKGDLGVITSKGGPPDHMRASEKELDVLKSLLKQKSMFRRQERMLRRQEQQRLAKDAKIQRRIWDPGIKRDDPERWIFSITEYFSLLNTPTDQRLRIRELLASKPLTLGYVFLLARMIEARLEDNRSTATIAKPNDMVHAQHLEETTFHKSNKVKETEARVENSKDSLHDLQEVKTKRALKIDDEKFKKAKSEKVYDAWLPPWLASCLVVYQPYVKNHWKEFMFIQGRIWDPEIKIYFRHHLEDKVAFKEWGMTCLGPSTRLIYLLGFYFVL</sequence>
<evidence type="ECO:0000256" key="1">
    <source>
        <dbReference type="SAM" id="MobiDB-lite"/>
    </source>
</evidence>
<keyword evidence="3" id="KW-1185">Reference proteome</keyword>
<feature type="region of interest" description="Disordered" evidence="1">
    <location>
        <begin position="158"/>
        <end position="182"/>
    </location>
</feature>
<comment type="caution">
    <text evidence="2">The sequence shown here is derived from an EMBL/GenBank/DDBJ whole genome shotgun (WGS) entry which is preliminary data.</text>
</comment>
<reference evidence="2" key="1">
    <citation type="journal article" date="2022" name="Int. J. Mol. Sci.">
        <title>Draft Genome of Tanacetum Coccineum: Genomic Comparison of Closely Related Tanacetum-Family Plants.</title>
        <authorList>
            <person name="Yamashiro T."/>
            <person name="Shiraishi A."/>
            <person name="Nakayama K."/>
            <person name="Satake H."/>
        </authorList>
    </citation>
    <scope>NUCLEOTIDE SEQUENCE</scope>
</reference>
<protein>
    <recommendedName>
        <fullName evidence="4">Retrotransposon gag domain-containing protein</fullName>
    </recommendedName>
</protein>
<name>A0ABQ4ZG10_9ASTR</name>
<proteinExistence type="predicted"/>
<dbReference type="EMBL" id="BQNB010011233">
    <property type="protein sequence ID" value="GJS87897.1"/>
    <property type="molecule type" value="Genomic_DNA"/>
</dbReference>
<accession>A0ABQ4ZG10</accession>
<organism evidence="2 3">
    <name type="scientific">Tanacetum coccineum</name>
    <dbReference type="NCBI Taxonomy" id="301880"/>
    <lineage>
        <taxon>Eukaryota</taxon>
        <taxon>Viridiplantae</taxon>
        <taxon>Streptophyta</taxon>
        <taxon>Embryophyta</taxon>
        <taxon>Tracheophyta</taxon>
        <taxon>Spermatophyta</taxon>
        <taxon>Magnoliopsida</taxon>
        <taxon>eudicotyledons</taxon>
        <taxon>Gunneridae</taxon>
        <taxon>Pentapetalae</taxon>
        <taxon>asterids</taxon>
        <taxon>campanulids</taxon>
        <taxon>Asterales</taxon>
        <taxon>Asteraceae</taxon>
        <taxon>Asteroideae</taxon>
        <taxon>Anthemideae</taxon>
        <taxon>Anthemidinae</taxon>
        <taxon>Tanacetum</taxon>
    </lineage>
</organism>
<dbReference type="Proteomes" id="UP001151760">
    <property type="component" value="Unassembled WGS sequence"/>
</dbReference>